<dbReference type="InterPro" id="IPR000308">
    <property type="entry name" value="14-3-3"/>
</dbReference>
<dbReference type="EMBL" id="MU826864">
    <property type="protein sequence ID" value="KAJ7370493.1"/>
    <property type="molecule type" value="Genomic_DNA"/>
</dbReference>
<feature type="domain" description="14-3-3" evidence="2">
    <location>
        <begin position="1"/>
        <end position="191"/>
    </location>
</feature>
<dbReference type="CDD" id="cd08774">
    <property type="entry name" value="14-3-3"/>
    <property type="match status" value="1"/>
</dbReference>
<dbReference type="SMART" id="SM00101">
    <property type="entry name" value="14_3_3"/>
    <property type="match status" value="1"/>
</dbReference>
<evidence type="ECO:0000313" key="4">
    <source>
        <dbReference type="Proteomes" id="UP001163046"/>
    </source>
</evidence>
<accession>A0A9W9YYS1</accession>
<organism evidence="3 4">
    <name type="scientific">Desmophyllum pertusum</name>
    <dbReference type="NCBI Taxonomy" id="174260"/>
    <lineage>
        <taxon>Eukaryota</taxon>
        <taxon>Metazoa</taxon>
        <taxon>Cnidaria</taxon>
        <taxon>Anthozoa</taxon>
        <taxon>Hexacorallia</taxon>
        <taxon>Scleractinia</taxon>
        <taxon>Caryophylliina</taxon>
        <taxon>Caryophylliidae</taxon>
        <taxon>Desmophyllum</taxon>
    </lineage>
</organism>
<dbReference type="AlphaFoldDB" id="A0A9W9YYS1"/>
<evidence type="ECO:0000259" key="2">
    <source>
        <dbReference type="SMART" id="SM00101"/>
    </source>
</evidence>
<name>A0A9W9YYS1_9CNID</name>
<dbReference type="PROSITE" id="PS00797">
    <property type="entry name" value="1433_2"/>
    <property type="match status" value="1"/>
</dbReference>
<dbReference type="Proteomes" id="UP001163046">
    <property type="component" value="Unassembled WGS sequence"/>
</dbReference>
<keyword evidence="4" id="KW-1185">Reference proteome</keyword>
<reference evidence="3" key="1">
    <citation type="submission" date="2023-01" db="EMBL/GenBank/DDBJ databases">
        <title>Genome assembly of the deep-sea coral Lophelia pertusa.</title>
        <authorList>
            <person name="Herrera S."/>
            <person name="Cordes E."/>
        </authorList>
    </citation>
    <scope>NUCLEOTIDE SEQUENCE</scope>
    <source>
        <strain evidence="3">USNM1676648</strain>
        <tissue evidence="3">Polyp</tissue>
    </source>
</reference>
<evidence type="ECO:0000313" key="3">
    <source>
        <dbReference type="EMBL" id="KAJ7370493.1"/>
    </source>
</evidence>
<gene>
    <name evidence="3" type="ORF">OS493_032059</name>
</gene>
<dbReference type="PANTHER" id="PTHR18860">
    <property type="entry name" value="14-3-3 PROTEIN"/>
    <property type="match status" value="1"/>
</dbReference>
<dbReference type="InterPro" id="IPR036815">
    <property type="entry name" value="14-3-3_dom_sf"/>
</dbReference>
<dbReference type="InterPro" id="IPR023410">
    <property type="entry name" value="14-3-3_domain"/>
</dbReference>
<dbReference type="OrthoDB" id="10260625at2759"/>
<dbReference type="Pfam" id="PF00244">
    <property type="entry name" value="14-3-3"/>
    <property type="match status" value="1"/>
</dbReference>
<dbReference type="PRINTS" id="PR00305">
    <property type="entry name" value="1433ZETA"/>
</dbReference>
<evidence type="ECO:0000256" key="1">
    <source>
        <dbReference type="ARBA" id="ARBA00006141"/>
    </source>
</evidence>
<sequence>MTALEEKQENGEKKEYIKEYRTKIELELTIICDEVLDLLDEHLIKSDKEDKEEIPMPETEGQIFYLKMKGDYLRYKAEVASNDSDERKGIIKKSEEAYQKAHEKSCDQLSSTHPIRLGLALNFSVFYYEIMNDPKKACELAKKAFDDSIAELDQLKEDSYKDSTLIMQLLRDNLTLWTSDEQGDENEDDNE</sequence>
<dbReference type="Gene3D" id="1.20.190.20">
    <property type="entry name" value="14-3-3 domain"/>
    <property type="match status" value="1"/>
</dbReference>
<comment type="similarity">
    <text evidence="1">Belongs to the 14-3-3 family.</text>
</comment>
<proteinExistence type="inferred from homology"/>
<dbReference type="SUPFAM" id="SSF48445">
    <property type="entry name" value="14-3-3 protein"/>
    <property type="match status" value="1"/>
</dbReference>
<protein>
    <recommendedName>
        <fullName evidence="2">14-3-3 domain-containing protein</fullName>
    </recommendedName>
</protein>
<comment type="caution">
    <text evidence="3">The sequence shown here is derived from an EMBL/GenBank/DDBJ whole genome shotgun (WGS) entry which is preliminary data.</text>
</comment>
<dbReference type="InterPro" id="IPR023409">
    <property type="entry name" value="14-3-3_CS"/>
</dbReference>